<dbReference type="EMBL" id="JAPNKE010000002">
    <property type="protein sequence ID" value="MCY1011203.1"/>
    <property type="molecule type" value="Genomic_DNA"/>
</dbReference>
<evidence type="ECO:0000313" key="3">
    <source>
        <dbReference type="EMBL" id="MCY1011203.1"/>
    </source>
</evidence>
<accession>A0A9X3J2K7</accession>
<comment type="caution">
    <text evidence="3">The sequence shown here is derived from an EMBL/GenBank/DDBJ whole genome shotgun (WGS) entry which is preliminary data.</text>
</comment>
<dbReference type="PANTHER" id="PTHR43630:SF2">
    <property type="entry name" value="GLYCOSYLTRANSFERASE"/>
    <property type="match status" value="1"/>
</dbReference>
<evidence type="ECO:0000259" key="2">
    <source>
        <dbReference type="Pfam" id="PF00535"/>
    </source>
</evidence>
<protein>
    <submittedName>
        <fullName evidence="3">Glycosyltransferase family 2 protein</fullName>
    </submittedName>
</protein>
<dbReference type="Pfam" id="PF00535">
    <property type="entry name" value="Glycos_transf_2"/>
    <property type="match status" value="1"/>
</dbReference>
<dbReference type="SUPFAM" id="SSF53448">
    <property type="entry name" value="Nucleotide-diphospho-sugar transferases"/>
    <property type="match status" value="1"/>
</dbReference>
<keyword evidence="4" id="KW-1185">Reference proteome</keyword>
<reference evidence="3" key="1">
    <citation type="submission" date="2022-11" db="EMBL/GenBank/DDBJ databases">
        <title>Minimal conservation of predation-associated metabolite biosynthetic gene clusters underscores biosynthetic potential of Myxococcota including descriptions for ten novel species: Archangium lansinium sp. nov., Myxococcus landrumus sp. nov., Nannocystis bai.</title>
        <authorList>
            <person name="Ahearne A."/>
            <person name="Stevens C."/>
            <person name="Phillips K."/>
        </authorList>
    </citation>
    <scope>NUCLEOTIDE SEQUENCE</scope>
    <source>
        <strain evidence="3">Na p29</strain>
    </source>
</reference>
<dbReference type="RefSeq" id="WP_267774444.1">
    <property type="nucleotide sequence ID" value="NZ_JAPNKE010000002.1"/>
</dbReference>
<dbReference type="Proteomes" id="UP001150924">
    <property type="component" value="Unassembled WGS sequence"/>
</dbReference>
<dbReference type="Gene3D" id="3.90.550.10">
    <property type="entry name" value="Spore Coat Polysaccharide Biosynthesis Protein SpsA, Chain A"/>
    <property type="match status" value="1"/>
</dbReference>
<dbReference type="AlphaFoldDB" id="A0A9X3J2K7"/>
<organism evidence="3 4">
    <name type="scientific">Nannocystis pusilla</name>
    <dbReference type="NCBI Taxonomy" id="889268"/>
    <lineage>
        <taxon>Bacteria</taxon>
        <taxon>Pseudomonadati</taxon>
        <taxon>Myxococcota</taxon>
        <taxon>Polyangia</taxon>
        <taxon>Nannocystales</taxon>
        <taxon>Nannocystaceae</taxon>
        <taxon>Nannocystis</taxon>
    </lineage>
</organism>
<comment type="similarity">
    <text evidence="1">Belongs to the glycosyltransferase 2 family. WaaE/KdtX subfamily.</text>
</comment>
<dbReference type="PANTHER" id="PTHR43630">
    <property type="entry name" value="POLY-BETA-1,6-N-ACETYL-D-GLUCOSAMINE SYNTHASE"/>
    <property type="match status" value="1"/>
</dbReference>
<dbReference type="InterPro" id="IPR029044">
    <property type="entry name" value="Nucleotide-diphossugar_trans"/>
</dbReference>
<sequence>MTPFAVVILTRDEELNLPKALASIAGRCPVLIVDSHSVDRTEAVAREYGAEFVVHKFEDYSKQRNWALEQVQDRFEWIYFLDADEEFTPALWDEVQATIRRDDLDGAYVRWDVRILGRKLKHGEFTHAMMLRLMRPTVARFSRGINERVDDKDLRVTLLKARMIHRDAKPMSELFRKHVGYAAREARVYVDGLSQQQRLAELHLRTKAGRVAVLRRIYNKLPLFVRPFINFSRAIGLGAWRDGIPGVLHAGMHALWYPMLIDLLIHEELLRRAGKLDEEFAPRWGGEDA</sequence>
<dbReference type="CDD" id="cd02511">
    <property type="entry name" value="Beta4Glucosyltransferase"/>
    <property type="match status" value="1"/>
</dbReference>
<proteinExistence type="inferred from homology"/>
<dbReference type="InterPro" id="IPR001173">
    <property type="entry name" value="Glyco_trans_2-like"/>
</dbReference>
<evidence type="ECO:0000313" key="4">
    <source>
        <dbReference type="Proteomes" id="UP001150924"/>
    </source>
</evidence>
<feature type="domain" description="Glycosyltransferase 2-like" evidence="2">
    <location>
        <begin position="6"/>
        <end position="165"/>
    </location>
</feature>
<name>A0A9X3J2K7_9BACT</name>
<evidence type="ECO:0000256" key="1">
    <source>
        <dbReference type="ARBA" id="ARBA00038494"/>
    </source>
</evidence>
<gene>
    <name evidence="3" type="ORF">OV079_37720</name>
</gene>